<dbReference type="PANTHER" id="PTHR46004">
    <property type="entry name" value="CYCLIC AMP RESPONSE ELEMENT-BINDING PROTEIN A"/>
    <property type="match status" value="1"/>
</dbReference>
<keyword evidence="3" id="KW-0238">DNA-binding</keyword>
<dbReference type="GO" id="GO:0000981">
    <property type="term" value="F:DNA-binding transcription factor activity, RNA polymerase II-specific"/>
    <property type="evidence" value="ECO:0007669"/>
    <property type="project" value="TreeGrafter"/>
</dbReference>
<name>A0A0B2UYD8_TOXCA</name>
<protein>
    <submittedName>
        <fullName evidence="8">Cyclic AMP-responsive element-binding protein 3-like protein 1</fullName>
    </submittedName>
</protein>
<dbReference type="PANTHER" id="PTHR46004:SF3">
    <property type="entry name" value="CYCLIC AMP RESPONSE ELEMENT-BINDING PROTEIN A"/>
    <property type="match status" value="1"/>
</dbReference>
<dbReference type="GO" id="GO:0005634">
    <property type="term" value="C:nucleus"/>
    <property type="evidence" value="ECO:0007669"/>
    <property type="project" value="UniProtKB-SubCell"/>
</dbReference>
<gene>
    <name evidence="8" type="primary">Creb3l1</name>
    <name evidence="8" type="ORF">Tcan_18384</name>
</gene>
<dbReference type="InterPro" id="IPR004827">
    <property type="entry name" value="bZIP"/>
</dbReference>
<dbReference type="CDD" id="cd14689">
    <property type="entry name" value="bZIP_CREB3"/>
    <property type="match status" value="1"/>
</dbReference>
<dbReference type="PROSITE" id="PS50217">
    <property type="entry name" value="BZIP"/>
    <property type="match status" value="1"/>
</dbReference>
<comment type="subcellular location">
    <subcellularLocation>
        <location evidence="1">Nucleus</location>
    </subcellularLocation>
</comment>
<dbReference type="PROSITE" id="PS00036">
    <property type="entry name" value="BZIP_BASIC"/>
    <property type="match status" value="1"/>
</dbReference>
<evidence type="ECO:0000256" key="5">
    <source>
        <dbReference type="ARBA" id="ARBA00023242"/>
    </source>
</evidence>
<keyword evidence="2" id="KW-0805">Transcription regulation</keyword>
<feature type="domain" description="BZIP" evidence="7">
    <location>
        <begin position="269"/>
        <end position="332"/>
    </location>
</feature>
<keyword evidence="4" id="KW-0804">Transcription</keyword>
<evidence type="ECO:0000256" key="6">
    <source>
        <dbReference type="SAM" id="Coils"/>
    </source>
</evidence>
<feature type="coiled-coil region" evidence="6">
    <location>
        <begin position="294"/>
        <end position="335"/>
    </location>
</feature>
<sequence>MEDDWTPIVLKDDYLFSAVAYASSMPADLSLLSGEEEIDGGSFATPTGVQYTVEAASAKELSEFSFHLDPIDSIHVSSAEQFATSASELVKREPREDGCSSDYHPSYSISPCSSSFSSPEQDVKEGNLEAVCVPVFRQAVSTTTGSGLRLGCAFRANDLRSLPPVSHFSHSASQSCFGSSNFCEGVGSPSPPSSDRSSPVEPSLHVAVTTTCRSRSKMHEMAVKQKLISDQDPRGNGFVQLSNEEKRTLLQEGYSVPTRLPLSKAEEEALKIVRRKIKNKLSAQESRRKRKEYMDALEQKVQGYYSENSALKAKVRQLEQTNRNLVLHLRKMQSTLSGQQCGQTPPCLAQQTMSSSQIQHQMENKVQSRMAFDEFGS</sequence>
<dbReference type="Proteomes" id="UP000031036">
    <property type="component" value="Unassembled WGS sequence"/>
</dbReference>
<dbReference type="InterPro" id="IPR046347">
    <property type="entry name" value="bZIP_sf"/>
</dbReference>
<proteinExistence type="predicted"/>
<dbReference type="OrthoDB" id="674948at2759"/>
<dbReference type="SUPFAM" id="SSF57959">
    <property type="entry name" value="Leucine zipper domain"/>
    <property type="match status" value="1"/>
</dbReference>
<dbReference type="AlphaFoldDB" id="A0A0B2UYD8"/>
<comment type="caution">
    <text evidence="8">The sequence shown here is derived from an EMBL/GenBank/DDBJ whole genome shotgun (WGS) entry which is preliminary data.</text>
</comment>
<evidence type="ECO:0000256" key="2">
    <source>
        <dbReference type="ARBA" id="ARBA00023015"/>
    </source>
</evidence>
<organism evidence="8 9">
    <name type="scientific">Toxocara canis</name>
    <name type="common">Canine roundworm</name>
    <dbReference type="NCBI Taxonomy" id="6265"/>
    <lineage>
        <taxon>Eukaryota</taxon>
        <taxon>Metazoa</taxon>
        <taxon>Ecdysozoa</taxon>
        <taxon>Nematoda</taxon>
        <taxon>Chromadorea</taxon>
        <taxon>Rhabditida</taxon>
        <taxon>Spirurina</taxon>
        <taxon>Ascaridomorpha</taxon>
        <taxon>Ascaridoidea</taxon>
        <taxon>Toxocaridae</taxon>
        <taxon>Toxocara</taxon>
    </lineage>
</organism>
<dbReference type="SMART" id="SM00338">
    <property type="entry name" value="BRLZ"/>
    <property type="match status" value="1"/>
</dbReference>
<dbReference type="EMBL" id="JPKZ01002958">
    <property type="protein sequence ID" value="KHN74204.1"/>
    <property type="molecule type" value="Genomic_DNA"/>
</dbReference>
<evidence type="ECO:0000259" key="7">
    <source>
        <dbReference type="PROSITE" id="PS50217"/>
    </source>
</evidence>
<accession>A0A0B2UYD8</accession>
<evidence type="ECO:0000256" key="4">
    <source>
        <dbReference type="ARBA" id="ARBA00023163"/>
    </source>
</evidence>
<dbReference type="Gene3D" id="1.20.5.170">
    <property type="match status" value="1"/>
</dbReference>
<dbReference type="Pfam" id="PF00170">
    <property type="entry name" value="bZIP_1"/>
    <property type="match status" value="1"/>
</dbReference>
<evidence type="ECO:0000313" key="9">
    <source>
        <dbReference type="Proteomes" id="UP000031036"/>
    </source>
</evidence>
<dbReference type="STRING" id="6265.A0A0B2UYD8"/>
<evidence type="ECO:0000313" key="8">
    <source>
        <dbReference type="EMBL" id="KHN74204.1"/>
    </source>
</evidence>
<keyword evidence="6" id="KW-0175">Coiled coil</keyword>
<evidence type="ECO:0000256" key="3">
    <source>
        <dbReference type="ARBA" id="ARBA00023125"/>
    </source>
</evidence>
<reference evidence="8 9" key="1">
    <citation type="submission" date="2014-11" db="EMBL/GenBank/DDBJ databases">
        <title>Genetic blueprint of the zoonotic pathogen Toxocara canis.</title>
        <authorList>
            <person name="Zhu X.-Q."/>
            <person name="Korhonen P.K."/>
            <person name="Cai H."/>
            <person name="Young N.D."/>
            <person name="Nejsum P."/>
            <person name="von Samson-Himmelstjerna G."/>
            <person name="Boag P.R."/>
            <person name="Tan P."/>
            <person name="Li Q."/>
            <person name="Min J."/>
            <person name="Yang Y."/>
            <person name="Wang X."/>
            <person name="Fang X."/>
            <person name="Hall R.S."/>
            <person name="Hofmann A."/>
            <person name="Sternberg P.W."/>
            <person name="Jex A.R."/>
            <person name="Gasser R.B."/>
        </authorList>
    </citation>
    <scope>NUCLEOTIDE SEQUENCE [LARGE SCALE GENOMIC DNA]</scope>
    <source>
        <strain evidence="8">PN_DK_2014</strain>
    </source>
</reference>
<dbReference type="GO" id="GO:0035497">
    <property type="term" value="F:cAMP response element binding"/>
    <property type="evidence" value="ECO:0007669"/>
    <property type="project" value="TreeGrafter"/>
</dbReference>
<keyword evidence="9" id="KW-1185">Reference proteome</keyword>
<evidence type="ECO:0000256" key="1">
    <source>
        <dbReference type="ARBA" id="ARBA00004123"/>
    </source>
</evidence>
<keyword evidence="5" id="KW-0539">Nucleus</keyword>